<sequence length="346" mass="37967">MILKATSISGNHHNARVVRIVKGLPMQQCKLLKAQYILASALPFPEWPAGEEIILQLRADALYRSLPLITAVAPVSMKVRPFRRSGDYASATEDLQGQHQLYNPRLHPKTVYHDSILNRILLTVLCIALNHQLRKEGQPIHLPVLCQYEDFVRVAKAIMGNKRTVDQQEALIKRALNSSIPGGSGLLRLLLGKHGGSSKQVAELNAWAASWMFPWLVGETEVHKTTVLGPDGNFREQASVLHIKKCRYLEASGCQLACLNLCKAPTQSFFTQEAGLPTTLEPDFSNLSCNIVFGQAPAARADDEAFLQPCFSLSCSSLLGGEQSLKKATKHDGHTASQAVVVCVDD</sequence>
<comment type="caution">
    <text evidence="2">The sequence shown here is derived from an EMBL/GenBank/DDBJ whole genome shotgun (WGS) entry which is preliminary data.</text>
</comment>
<keyword evidence="3" id="KW-1185">Reference proteome</keyword>
<dbReference type="InterPro" id="IPR025114">
    <property type="entry name" value="D27-like_C"/>
</dbReference>
<dbReference type="Proteomes" id="UP000232323">
    <property type="component" value="Unassembled WGS sequence"/>
</dbReference>
<dbReference type="EMBL" id="BEGY01000018">
    <property type="protein sequence ID" value="GAX76498.1"/>
    <property type="molecule type" value="Genomic_DNA"/>
</dbReference>
<proteinExistence type="predicted"/>
<feature type="domain" description="Beta-carotene isomerase D27-like C-terminal" evidence="1">
    <location>
        <begin position="215"/>
        <end position="299"/>
    </location>
</feature>
<accession>A0A250X096</accession>
<organism evidence="2 3">
    <name type="scientific">Chlamydomonas eustigma</name>
    <dbReference type="NCBI Taxonomy" id="1157962"/>
    <lineage>
        <taxon>Eukaryota</taxon>
        <taxon>Viridiplantae</taxon>
        <taxon>Chlorophyta</taxon>
        <taxon>core chlorophytes</taxon>
        <taxon>Chlorophyceae</taxon>
        <taxon>CS clade</taxon>
        <taxon>Chlamydomonadales</taxon>
        <taxon>Chlamydomonadaceae</taxon>
        <taxon>Chlamydomonas</taxon>
    </lineage>
</organism>
<dbReference type="InterPro" id="IPR038938">
    <property type="entry name" value="D27-like"/>
</dbReference>
<evidence type="ECO:0000259" key="1">
    <source>
        <dbReference type="Pfam" id="PF13225"/>
    </source>
</evidence>
<gene>
    <name evidence="2" type="ORF">CEUSTIGMA_g3943.t1</name>
</gene>
<evidence type="ECO:0000313" key="3">
    <source>
        <dbReference type="Proteomes" id="UP000232323"/>
    </source>
</evidence>
<dbReference type="GO" id="GO:0005506">
    <property type="term" value="F:iron ion binding"/>
    <property type="evidence" value="ECO:0007669"/>
    <property type="project" value="InterPro"/>
</dbReference>
<dbReference type="STRING" id="1157962.A0A250X096"/>
<dbReference type="AlphaFoldDB" id="A0A250X096"/>
<dbReference type="PANTHER" id="PTHR33591">
    <property type="entry name" value="BETA-CAROTENE ISOMERASE D27"/>
    <property type="match status" value="1"/>
</dbReference>
<dbReference type="Pfam" id="PF13225">
    <property type="entry name" value="D27-like_C"/>
    <property type="match status" value="1"/>
</dbReference>
<evidence type="ECO:0000313" key="2">
    <source>
        <dbReference type="EMBL" id="GAX76498.1"/>
    </source>
</evidence>
<protein>
    <recommendedName>
        <fullName evidence="1">Beta-carotene isomerase D27-like C-terminal domain-containing protein</fullName>
    </recommendedName>
</protein>
<dbReference type="PANTHER" id="PTHR33591:SF4">
    <property type="entry name" value="OS08G0114100 PROTEIN"/>
    <property type="match status" value="1"/>
</dbReference>
<reference evidence="2 3" key="1">
    <citation type="submission" date="2017-08" db="EMBL/GenBank/DDBJ databases">
        <title>Acidophilic green algal genome provides insights into adaptation to an acidic environment.</title>
        <authorList>
            <person name="Hirooka S."/>
            <person name="Hirose Y."/>
            <person name="Kanesaki Y."/>
            <person name="Higuchi S."/>
            <person name="Fujiwara T."/>
            <person name="Onuma R."/>
            <person name="Era A."/>
            <person name="Ohbayashi R."/>
            <person name="Uzuka A."/>
            <person name="Nozaki H."/>
            <person name="Yoshikawa H."/>
            <person name="Miyagishima S.Y."/>
        </authorList>
    </citation>
    <scope>NUCLEOTIDE SEQUENCE [LARGE SCALE GENOMIC DNA]</scope>
    <source>
        <strain evidence="2 3">NIES-2499</strain>
    </source>
</reference>
<dbReference type="OrthoDB" id="416096at2759"/>
<name>A0A250X096_9CHLO</name>